<dbReference type="InterPro" id="IPR022842">
    <property type="entry name" value="RNAP_Rpo3/Rpb3/RPAC1"/>
</dbReference>
<dbReference type="Pfam" id="PF01000">
    <property type="entry name" value="RNA_pol_A_bac"/>
    <property type="match status" value="1"/>
</dbReference>
<dbReference type="AlphaFoldDB" id="A0A086J0R8"/>
<dbReference type="HOGENOM" id="CLU_038421_0_1_1"/>
<dbReference type="RefSeq" id="XP_052904291.1">
    <property type="nucleotide sequence ID" value="XM_053049341.1"/>
</dbReference>
<dbReference type="Gene3D" id="3.30.70.20">
    <property type="match status" value="1"/>
</dbReference>
<dbReference type="GO" id="GO:0003899">
    <property type="term" value="F:DNA-directed RNA polymerase activity"/>
    <property type="evidence" value="ECO:0007669"/>
    <property type="project" value="InterPro"/>
</dbReference>
<dbReference type="EMBL" id="AKIJ01000004">
    <property type="protein sequence ID" value="KFG25736.1"/>
    <property type="molecule type" value="Genomic_DNA"/>
</dbReference>
<dbReference type="Pfam" id="PF01193">
    <property type="entry name" value="RNA_pol_L"/>
    <property type="match status" value="1"/>
</dbReference>
<comment type="similarity">
    <text evidence="3">Belongs to the archaeal Rpo3/eukaryotic RPB3 RNA polymerase subunit family.</text>
</comment>
<dbReference type="SUPFAM" id="SSF56553">
    <property type="entry name" value="Insert subdomain of RNA polymerase alpha subunit"/>
    <property type="match status" value="1"/>
</dbReference>
<proteinExistence type="inferred from homology"/>
<sequence length="271" mass="30763">MDEYLARIEVRKVADGPDTLSFRVNQIEASVLNALRRTIISDTPSIAVHWVYIRENETVMADEILSHRLGLIPILADSSTLKNIVRSEVLDPLAELTDENSIRMELNVENTTDKVLTVRSNDIKIVSNTKATLKQNVIITRLAPGKRIECKMLAVVGTGREHAKWMPTSVCYYRSIKKLEMKDTSKAVEIQKYFRDGFTIENGKPVIDEDRLLVNMDIEKNYPNEIKVRAEPDSFFFEIEAIANSPKSILKKGLGILKNKLKEFQMAANAR</sequence>
<dbReference type="InterPro" id="IPR036643">
    <property type="entry name" value="RNApol_insert_sf"/>
</dbReference>
<evidence type="ECO:0000256" key="3">
    <source>
        <dbReference type="ARBA" id="ARBA00025804"/>
    </source>
</evidence>
<dbReference type="GO" id="GO:0055029">
    <property type="term" value="C:nuclear DNA-directed RNA polymerase complex"/>
    <property type="evidence" value="ECO:0007669"/>
    <property type="project" value="UniProtKB-ARBA"/>
</dbReference>
<dbReference type="SUPFAM" id="SSF55257">
    <property type="entry name" value="RBP11-like subunits of RNA polymerase"/>
    <property type="match status" value="1"/>
</dbReference>
<accession>A0A086J0R8</accession>
<dbReference type="Gene3D" id="2.170.120.12">
    <property type="entry name" value="DNA-directed RNA polymerase, insert domain"/>
    <property type="match status" value="1"/>
</dbReference>
<organism evidence="5 6">
    <name type="scientific">Nematocida ausubeli (strain ATCC PRA-371 / ERTm2)</name>
    <name type="common">Nematode killer fungus</name>
    <dbReference type="NCBI Taxonomy" id="1913371"/>
    <lineage>
        <taxon>Eukaryota</taxon>
        <taxon>Fungi</taxon>
        <taxon>Fungi incertae sedis</taxon>
        <taxon>Microsporidia</taxon>
        <taxon>Nematocida</taxon>
    </lineage>
</organism>
<evidence type="ECO:0000256" key="1">
    <source>
        <dbReference type="ARBA" id="ARBA00022478"/>
    </source>
</evidence>
<dbReference type="GO" id="GO:0005736">
    <property type="term" value="C:RNA polymerase I complex"/>
    <property type="evidence" value="ECO:0007669"/>
    <property type="project" value="TreeGrafter"/>
</dbReference>
<dbReference type="Proteomes" id="UP000054524">
    <property type="component" value="Unassembled WGS sequence"/>
</dbReference>
<dbReference type="SMART" id="SM00662">
    <property type="entry name" value="RPOLD"/>
    <property type="match status" value="1"/>
</dbReference>
<evidence type="ECO:0000313" key="5">
    <source>
        <dbReference type="EMBL" id="KFG25736.1"/>
    </source>
</evidence>
<dbReference type="OrthoDB" id="270173at2759"/>
<comment type="caution">
    <text evidence="5">The sequence shown here is derived from an EMBL/GenBank/DDBJ whole genome shotgun (WGS) entry which is preliminary data.</text>
</comment>
<dbReference type="InterPro" id="IPR050518">
    <property type="entry name" value="Rpo3/RPB3_RNA_Pol_subunit"/>
</dbReference>
<protein>
    <submittedName>
        <fullName evidence="5">RNA polymerase Rpb3/Rpb11 dimerization domain-containing protein</fullName>
    </submittedName>
</protein>
<dbReference type="GO" id="GO:0003677">
    <property type="term" value="F:DNA binding"/>
    <property type="evidence" value="ECO:0007669"/>
    <property type="project" value="InterPro"/>
</dbReference>
<dbReference type="Gene3D" id="3.30.1360.10">
    <property type="entry name" value="RNA polymerase, RBP11-like subunit"/>
    <property type="match status" value="1"/>
</dbReference>
<dbReference type="InterPro" id="IPR001514">
    <property type="entry name" value="DNA-dir_RNA_pol_30-40kDasu_CS"/>
</dbReference>
<evidence type="ECO:0000256" key="2">
    <source>
        <dbReference type="ARBA" id="ARBA00023163"/>
    </source>
</evidence>
<dbReference type="HAMAP" id="MF_00320">
    <property type="entry name" value="RNApol_arch_Rpo3"/>
    <property type="match status" value="1"/>
</dbReference>
<keyword evidence="6" id="KW-1185">Reference proteome</keyword>
<dbReference type="GO" id="GO:0006351">
    <property type="term" value="P:DNA-templated transcription"/>
    <property type="evidence" value="ECO:0007669"/>
    <property type="project" value="InterPro"/>
</dbReference>
<evidence type="ECO:0000313" key="6">
    <source>
        <dbReference type="Proteomes" id="UP000054524"/>
    </source>
</evidence>
<keyword evidence="2" id="KW-0804">Transcription</keyword>
<dbReference type="NCBIfam" id="NF001988">
    <property type="entry name" value="PRK00783.1"/>
    <property type="match status" value="1"/>
</dbReference>
<dbReference type="PROSITE" id="PS00446">
    <property type="entry name" value="RNA_POL_D_30KD"/>
    <property type="match status" value="1"/>
</dbReference>
<evidence type="ECO:0000259" key="4">
    <source>
        <dbReference type="SMART" id="SM00662"/>
    </source>
</evidence>
<gene>
    <name evidence="5" type="ORF">NESG_01720</name>
</gene>
<dbReference type="InterPro" id="IPR011263">
    <property type="entry name" value="DNA-dir_RNA_pol_RpoA/D/Rpb3"/>
</dbReference>
<dbReference type="GeneID" id="77676693"/>
<dbReference type="PANTHER" id="PTHR11800:SF13">
    <property type="entry name" value="DNA-DIRECTED RNA POLYMERASES I AND III SUBUNIT RPAC1"/>
    <property type="match status" value="1"/>
</dbReference>
<dbReference type="GO" id="GO:0005666">
    <property type="term" value="C:RNA polymerase III complex"/>
    <property type="evidence" value="ECO:0007669"/>
    <property type="project" value="TreeGrafter"/>
</dbReference>
<dbReference type="PANTHER" id="PTHR11800">
    <property type="entry name" value="DNA-DIRECTED RNA POLYMERASE"/>
    <property type="match status" value="1"/>
</dbReference>
<keyword evidence="1" id="KW-0240">DNA-directed RNA polymerase</keyword>
<dbReference type="GO" id="GO:0046983">
    <property type="term" value="F:protein dimerization activity"/>
    <property type="evidence" value="ECO:0007669"/>
    <property type="project" value="InterPro"/>
</dbReference>
<dbReference type="InterPro" id="IPR036603">
    <property type="entry name" value="RBP11-like"/>
</dbReference>
<name>A0A086J0R8_NEMA1</name>
<reference evidence="5 6" key="1">
    <citation type="journal article" date="2014" name="Genome Announc.">
        <title>Genome Sequence of the Microsporidian Species Nematocida sp1 Strain ERTm6 (ATCC PRA-372).</title>
        <authorList>
            <person name="Bakowski M.A."/>
            <person name="Priest M."/>
            <person name="Young S."/>
            <person name="Cuomo C.A."/>
            <person name="Troemel E.R."/>
        </authorList>
    </citation>
    <scope>NUCLEOTIDE SEQUENCE [LARGE SCALE GENOMIC DNA]</scope>
    <source>
        <strain evidence="5 6">ERTm6</strain>
    </source>
</reference>
<dbReference type="InterPro" id="IPR011262">
    <property type="entry name" value="DNA-dir_RNA_pol_insert"/>
</dbReference>
<feature type="domain" description="DNA-directed RNA polymerase RpoA/D/Rpb3-type" evidence="4">
    <location>
        <begin position="19"/>
        <end position="267"/>
    </location>
</feature>